<dbReference type="AlphaFoldDB" id="A0A543B1A6"/>
<protein>
    <recommendedName>
        <fullName evidence="3">Secreted protein</fullName>
    </recommendedName>
</protein>
<evidence type="ECO:0000313" key="2">
    <source>
        <dbReference type="Proteomes" id="UP000317043"/>
    </source>
</evidence>
<evidence type="ECO:0008006" key="3">
    <source>
        <dbReference type="Google" id="ProtNLM"/>
    </source>
</evidence>
<dbReference type="Proteomes" id="UP000317043">
    <property type="component" value="Unassembled WGS sequence"/>
</dbReference>
<name>A0A543B1A6_9ACTN</name>
<sequence>MTLDINRRNLFRMAGAAGIAGLGGSLIGAAPASATQPGGTATAAPHGSTASAAVPGFPTFTYLGEPLDMASLRYNPNNEMIFPSIRGVAGRIVNPRARWYLYYAPHDNPGGICLAYGDSLSGKFTEYPGNPIISRSWSPHYSVSHVSSPHAYYNPADRHIYLYFHGENHTTRVARSADGINFQYVGTVVTTAQLPGDVSEASYARVFDHPTKPGMYIMLLMGNQAGSRKIFIGWSHSLTGGWKVKPDPLISPRAGEGTDLSGAHYWSRNGGGYVVHHSGSGNIHVTDVGVGFDRENHLGVLHAPRSGAPDDGRVAAPSFAEENGRLYMFYEAGRRSNTRIAVARA</sequence>
<dbReference type="SUPFAM" id="SSF75005">
    <property type="entry name" value="Arabinanase/levansucrase/invertase"/>
    <property type="match status" value="2"/>
</dbReference>
<gene>
    <name evidence="1" type="ORF">FB566_4207</name>
</gene>
<accession>A0A543B1A6</accession>
<dbReference type="EMBL" id="VFOW01000001">
    <property type="protein sequence ID" value="TQL78617.1"/>
    <property type="molecule type" value="Genomic_DNA"/>
</dbReference>
<dbReference type="PROSITE" id="PS51318">
    <property type="entry name" value="TAT"/>
    <property type="match status" value="1"/>
</dbReference>
<dbReference type="InParanoid" id="A0A543B1A6"/>
<dbReference type="InterPro" id="IPR006311">
    <property type="entry name" value="TAT_signal"/>
</dbReference>
<organism evidence="1 2">
    <name type="scientific">Stackebrandtia endophytica</name>
    <dbReference type="NCBI Taxonomy" id="1496996"/>
    <lineage>
        <taxon>Bacteria</taxon>
        <taxon>Bacillati</taxon>
        <taxon>Actinomycetota</taxon>
        <taxon>Actinomycetes</taxon>
        <taxon>Glycomycetales</taxon>
        <taxon>Glycomycetaceae</taxon>
        <taxon>Stackebrandtia</taxon>
    </lineage>
</organism>
<keyword evidence="2" id="KW-1185">Reference proteome</keyword>
<dbReference type="Gene3D" id="2.115.10.20">
    <property type="entry name" value="Glycosyl hydrolase domain, family 43"/>
    <property type="match status" value="2"/>
</dbReference>
<dbReference type="InterPro" id="IPR023296">
    <property type="entry name" value="Glyco_hydro_beta-prop_sf"/>
</dbReference>
<comment type="caution">
    <text evidence="1">The sequence shown here is derived from an EMBL/GenBank/DDBJ whole genome shotgun (WGS) entry which is preliminary data.</text>
</comment>
<reference evidence="1 2" key="1">
    <citation type="submission" date="2019-06" db="EMBL/GenBank/DDBJ databases">
        <title>Sequencing the genomes of 1000 actinobacteria strains.</title>
        <authorList>
            <person name="Klenk H.-P."/>
        </authorList>
    </citation>
    <scope>NUCLEOTIDE SEQUENCE [LARGE SCALE GENOMIC DNA]</scope>
    <source>
        <strain evidence="1 2">DSM 45928</strain>
    </source>
</reference>
<proteinExistence type="predicted"/>
<evidence type="ECO:0000313" key="1">
    <source>
        <dbReference type="EMBL" id="TQL78617.1"/>
    </source>
</evidence>